<dbReference type="Pfam" id="PF04679">
    <property type="entry name" value="DNA_ligase_A_C"/>
    <property type="match status" value="1"/>
</dbReference>
<dbReference type="NCBIfam" id="TIGR02777">
    <property type="entry name" value="LigD_PE_dom"/>
    <property type="match status" value="1"/>
</dbReference>
<keyword evidence="5" id="KW-0548">Nucleotidyltransferase</keyword>
<keyword evidence="6" id="KW-0540">Nuclease</keyword>
<keyword evidence="9" id="KW-0227">DNA damage</keyword>
<evidence type="ECO:0000256" key="4">
    <source>
        <dbReference type="ARBA" id="ARBA00022679"/>
    </source>
</evidence>
<name>A0ABU8VMY8_9BURK</name>
<keyword evidence="17" id="KW-0464">Manganese</keyword>
<keyword evidence="7" id="KW-0479">Metal-binding</keyword>
<sequence length="846" mass="93825">MGRQTESEALAPYHRKRDFKKTPEPQAGGSARRGALSFVVQKHHASRLHYDFRLELDGTLKSWAVPKGPCLDPTVKRMAVHVEDHPISYADFEGTIPPKQYGAGTVIVWDRGDWVPLGDARQQMAEGKLKFELRGRKLRGHWTLVRMHGKAAEKQEPWLLIKERDPEARPIGEYDVVEAEPDSVLTGRDVDSPPPVTYQRKAEPAADEASVKAAKPAEPPGREAKSLPDMLAPQLATLASEPPPRADEWLYELKFDGYRLLARIDEKGRVQCITRNGHDWTSKLPALAKALANLRVRSTWLDGEIVVDNEHGAPDFQALQNAFDRGSTSSIVYWLFDVPFLDGRDLRSVPVEQRRDLLASLLASDPDPLLRFSESFDASPRDLLASSARIGFEGIIGKRRGSVYVSRRSPDWIKLKNQRRQEFVIGGYTAPKGSRSGFGSLLLGVYDDEGALQYCGNVGTGFDAGRLADIKARLDKVRSDECPFAKRPAGVKAQWVEPQLVCEVSFGEWTDDGRIRHSVFQGLRTDKPAREIRRETVSAPEADPAKPARQGAVASKQRVTHADRVIDAESGVTKGELVAYYEQVSELILPHLKGRPVSLVRAPEGVGGELFFQKHAKKTELPGVKRLDASLDRDHDPLLQIDTERGLLSAAQMNVIELHTWNATSNSIDKPDRMTFDLDPGEGVQWAQMQEATLLVHAILTELGLVPFLKTSGGKGMHVIVPVRRQYDWDTVKGFSQAVVQHLARVIPDRFVAKSGPRNRVGKIFVDYLRNGFGATTVAAWSARSRPGLGVSVPVAWDELPGLTSASQWNVRNIGRRLPAGNTPWDPIARSAKALGPAMRMLGYTR</sequence>
<evidence type="ECO:0000256" key="3">
    <source>
        <dbReference type="ARBA" id="ARBA00022598"/>
    </source>
</evidence>
<gene>
    <name evidence="23" type="primary">ligD</name>
    <name evidence="23" type="ORF">WKW77_28385</name>
</gene>
<evidence type="ECO:0000256" key="18">
    <source>
        <dbReference type="ARBA" id="ARBA00023268"/>
    </source>
</evidence>
<feature type="region of interest" description="Disordered" evidence="21">
    <location>
        <begin position="1"/>
        <end position="33"/>
    </location>
</feature>
<comment type="cofactor">
    <cofactor evidence="1">
        <name>Mn(2+)</name>
        <dbReference type="ChEBI" id="CHEBI:29035"/>
    </cofactor>
</comment>
<dbReference type="SUPFAM" id="SSF56091">
    <property type="entry name" value="DNA ligase/mRNA capping enzyme, catalytic domain"/>
    <property type="match status" value="1"/>
</dbReference>
<feature type="region of interest" description="Disordered" evidence="21">
    <location>
        <begin position="184"/>
        <end position="227"/>
    </location>
</feature>
<keyword evidence="24" id="KW-1185">Reference proteome</keyword>
<keyword evidence="11" id="KW-0269">Exonuclease</keyword>
<dbReference type="InterPro" id="IPR014143">
    <property type="entry name" value="NHEJ_ligase_prk"/>
</dbReference>
<reference evidence="23 24" key="1">
    <citation type="submission" date="2024-03" db="EMBL/GenBank/DDBJ databases">
        <title>Novel species of the genus Variovorax.</title>
        <authorList>
            <person name="Liu Q."/>
            <person name="Xin Y.-H."/>
        </authorList>
    </citation>
    <scope>NUCLEOTIDE SEQUENCE [LARGE SCALE GENOMIC DNA]</scope>
    <source>
        <strain evidence="23 24">KACC 18899</strain>
    </source>
</reference>
<dbReference type="Gene3D" id="3.30.470.30">
    <property type="entry name" value="DNA ligase/mRNA capping enzyme"/>
    <property type="match status" value="1"/>
</dbReference>
<dbReference type="InterPro" id="IPR012340">
    <property type="entry name" value="NA-bd_OB-fold"/>
</dbReference>
<keyword evidence="18" id="KW-0511">Multifunctional enzyme</keyword>
<evidence type="ECO:0000256" key="6">
    <source>
        <dbReference type="ARBA" id="ARBA00022722"/>
    </source>
</evidence>
<dbReference type="Gene3D" id="2.40.50.140">
    <property type="entry name" value="Nucleic acid-binding proteins"/>
    <property type="match status" value="1"/>
</dbReference>
<evidence type="ECO:0000313" key="24">
    <source>
        <dbReference type="Proteomes" id="UP001365846"/>
    </source>
</evidence>
<keyword evidence="12" id="KW-0067">ATP-binding</keyword>
<evidence type="ECO:0000256" key="19">
    <source>
        <dbReference type="ARBA" id="ARBA00029943"/>
    </source>
</evidence>
<keyword evidence="8" id="KW-0547">Nucleotide-binding</keyword>
<dbReference type="Gene3D" id="3.90.920.10">
    <property type="entry name" value="DNA primase, PRIM domain"/>
    <property type="match status" value="1"/>
</dbReference>
<evidence type="ECO:0000256" key="8">
    <source>
        <dbReference type="ARBA" id="ARBA00022741"/>
    </source>
</evidence>
<dbReference type="NCBIfam" id="TIGR02779">
    <property type="entry name" value="NHEJ_ligase_lig"/>
    <property type="match status" value="1"/>
</dbReference>
<dbReference type="NCBIfam" id="TIGR02776">
    <property type="entry name" value="NHEJ_ligase_prk"/>
    <property type="match status" value="1"/>
</dbReference>
<dbReference type="RefSeq" id="WP_340360243.1">
    <property type="nucleotide sequence ID" value="NZ_JBBKZU010000016.1"/>
</dbReference>
<organism evidence="23 24">
    <name type="scientific">Variovorax ureilyticus</name>
    <dbReference type="NCBI Taxonomy" id="1836198"/>
    <lineage>
        <taxon>Bacteria</taxon>
        <taxon>Pseudomonadati</taxon>
        <taxon>Pseudomonadota</taxon>
        <taxon>Betaproteobacteria</taxon>
        <taxon>Burkholderiales</taxon>
        <taxon>Comamonadaceae</taxon>
        <taxon>Variovorax</taxon>
    </lineage>
</organism>
<evidence type="ECO:0000256" key="1">
    <source>
        <dbReference type="ARBA" id="ARBA00001936"/>
    </source>
</evidence>
<dbReference type="Gene3D" id="3.30.1490.70">
    <property type="match status" value="1"/>
</dbReference>
<dbReference type="SUPFAM" id="SSF50249">
    <property type="entry name" value="Nucleic acid-binding proteins"/>
    <property type="match status" value="1"/>
</dbReference>
<dbReference type="PANTHER" id="PTHR42705:SF2">
    <property type="entry name" value="BIFUNCTIONAL NON-HOMOLOGOUS END JOINING PROTEIN LIGD"/>
    <property type="match status" value="1"/>
</dbReference>
<dbReference type="InterPro" id="IPR014144">
    <property type="entry name" value="LigD_PE_domain"/>
</dbReference>
<evidence type="ECO:0000256" key="14">
    <source>
        <dbReference type="ARBA" id="ARBA00023125"/>
    </source>
</evidence>
<evidence type="ECO:0000256" key="9">
    <source>
        <dbReference type="ARBA" id="ARBA00022763"/>
    </source>
</evidence>
<comment type="catalytic activity">
    <reaction evidence="20">
        <text>ATP + (deoxyribonucleotide)n-3'-hydroxyl + 5'-phospho-(deoxyribonucleotide)m = (deoxyribonucleotide)n+m + AMP + diphosphate.</text>
        <dbReference type="EC" id="6.5.1.1"/>
    </reaction>
</comment>
<dbReference type="NCBIfam" id="TIGR02778">
    <property type="entry name" value="ligD_pol"/>
    <property type="match status" value="1"/>
</dbReference>
<dbReference type="GO" id="GO:0003910">
    <property type="term" value="F:DNA ligase (ATP) activity"/>
    <property type="evidence" value="ECO:0007669"/>
    <property type="project" value="UniProtKB-EC"/>
</dbReference>
<evidence type="ECO:0000256" key="11">
    <source>
        <dbReference type="ARBA" id="ARBA00022839"/>
    </source>
</evidence>
<keyword evidence="3 23" id="KW-0436">Ligase</keyword>
<keyword evidence="14" id="KW-0238">DNA-binding</keyword>
<keyword evidence="4" id="KW-0808">Transferase</keyword>
<keyword evidence="13" id="KW-0239">DNA-directed DNA polymerase</keyword>
<dbReference type="CDD" id="cd07906">
    <property type="entry name" value="Adenylation_DNA_ligase_LigD_LigC"/>
    <property type="match status" value="1"/>
</dbReference>
<evidence type="ECO:0000256" key="10">
    <source>
        <dbReference type="ARBA" id="ARBA00022801"/>
    </source>
</evidence>
<evidence type="ECO:0000256" key="12">
    <source>
        <dbReference type="ARBA" id="ARBA00022840"/>
    </source>
</evidence>
<dbReference type="InterPro" id="IPR012310">
    <property type="entry name" value="DNA_ligase_ATP-dep_cent"/>
</dbReference>
<dbReference type="NCBIfam" id="NF004628">
    <property type="entry name" value="PRK05972.1"/>
    <property type="match status" value="1"/>
</dbReference>
<evidence type="ECO:0000256" key="16">
    <source>
        <dbReference type="ARBA" id="ARBA00023204"/>
    </source>
</evidence>
<dbReference type="Pfam" id="PF21686">
    <property type="entry name" value="LigD_Prim-Pol"/>
    <property type="match status" value="1"/>
</dbReference>
<feature type="region of interest" description="Disordered" evidence="21">
    <location>
        <begin position="536"/>
        <end position="557"/>
    </location>
</feature>
<feature type="domain" description="ATP-dependent DNA ligase family profile" evidence="22">
    <location>
        <begin position="324"/>
        <end position="447"/>
    </location>
</feature>
<dbReference type="CDD" id="cd04862">
    <property type="entry name" value="PaeLigD_Pol_like"/>
    <property type="match status" value="1"/>
</dbReference>
<evidence type="ECO:0000256" key="20">
    <source>
        <dbReference type="ARBA" id="ARBA00034003"/>
    </source>
</evidence>
<evidence type="ECO:0000259" key="22">
    <source>
        <dbReference type="PROSITE" id="PS50160"/>
    </source>
</evidence>
<dbReference type="InterPro" id="IPR033651">
    <property type="entry name" value="PaeLigD_Pol-like"/>
</dbReference>
<protein>
    <recommendedName>
        <fullName evidence="2">DNA ligase (ATP)</fullName>
        <ecNumber evidence="2">6.5.1.1</ecNumber>
    </recommendedName>
    <alternativeName>
        <fullName evidence="19">NHEJ DNA polymerase</fullName>
    </alternativeName>
</protein>
<evidence type="ECO:0000256" key="5">
    <source>
        <dbReference type="ARBA" id="ARBA00022695"/>
    </source>
</evidence>
<evidence type="ECO:0000313" key="23">
    <source>
        <dbReference type="EMBL" id="MEJ8815024.1"/>
    </source>
</evidence>
<dbReference type="InterPro" id="IPR052171">
    <property type="entry name" value="NHEJ_LigD"/>
</dbReference>
<comment type="caution">
    <text evidence="23">The sequence shown here is derived from an EMBL/GenBank/DDBJ whole genome shotgun (WGS) entry which is preliminary data.</text>
</comment>
<proteinExistence type="predicted"/>
<evidence type="ECO:0000256" key="13">
    <source>
        <dbReference type="ARBA" id="ARBA00022932"/>
    </source>
</evidence>
<dbReference type="EC" id="6.5.1.1" evidence="2"/>
<evidence type="ECO:0000256" key="7">
    <source>
        <dbReference type="ARBA" id="ARBA00022723"/>
    </source>
</evidence>
<keyword evidence="10" id="KW-0378">Hydrolase</keyword>
<dbReference type="Proteomes" id="UP001365846">
    <property type="component" value="Unassembled WGS sequence"/>
</dbReference>
<evidence type="ECO:0000256" key="21">
    <source>
        <dbReference type="SAM" id="MobiDB-lite"/>
    </source>
</evidence>
<evidence type="ECO:0000256" key="15">
    <source>
        <dbReference type="ARBA" id="ARBA00023172"/>
    </source>
</evidence>
<dbReference type="InterPro" id="IPR014146">
    <property type="entry name" value="LigD_ligase_dom"/>
</dbReference>
<dbReference type="PANTHER" id="PTHR42705">
    <property type="entry name" value="BIFUNCTIONAL NON-HOMOLOGOUS END JOINING PROTEIN LIGD"/>
    <property type="match status" value="1"/>
</dbReference>
<dbReference type="InterPro" id="IPR012309">
    <property type="entry name" value="DNA_ligase_ATP-dep_C"/>
</dbReference>
<dbReference type="EMBL" id="JBBKZU010000016">
    <property type="protein sequence ID" value="MEJ8815024.1"/>
    <property type="molecule type" value="Genomic_DNA"/>
</dbReference>
<dbReference type="Pfam" id="PF01068">
    <property type="entry name" value="DNA_ligase_A_M"/>
    <property type="match status" value="1"/>
</dbReference>
<keyword evidence="16" id="KW-0234">DNA repair</keyword>
<evidence type="ECO:0000256" key="17">
    <source>
        <dbReference type="ARBA" id="ARBA00023211"/>
    </source>
</evidence>
<dbReference type="CDD" id="cd07971">
    <property type="entry name" value="OBF_DNA_ligase_LigD"/>
    <property type="match status" value="1"/>
</dbReference>
<evidence type="ECO:0000256" key="2">
    <source>
        <dbReference type="ARBA" id="ARBA00012727"/>
    </source>
</evidence>
<dbReference type="PROSITE" id="PS50160">
    <property type="entry name" value="DNA_LIGASE_A3"/>
    <property type="match status" value="1"/>
</dbReference>
<accession>A0ABU8VMY8</accession>
<keyword evidence="15" id="KW-0233">DNA recombination</keyword>
<dbReference type="InterPro" id="IPR014145">
    <property type="entry name" value="LigD_pol_dom"/>
</dbReference>
<dbReference type="Pfam" id="PF13298">
    <property type="entry name" value="LigD_N"/>
    <property type="match status" value="1"/>
</dbReference>